<accession>A0A383W369</accession>
<dbReference type="Proteomes" id="UP000256970">
    <property type="component" value="Unassembled WGS sequence"/>
</dbReference>
<sequence>MAWLLLPLQDAPPGLALFNPSVVQYGGSYYAATRSLEKKQIGEIEWWLSGAHLCKADGNQPSFKGSSCSLFDPWKDRNLRYRDCIKPPLEPGEKKPKKQRDAKGIEDPKLFVWPGKGVYATYNRKPHIKDPKRPLCDKFGFVQYMSTVVYDGEPPGREDPWHLQAPVQLSAGQFSKDIYKKDSRYVKEKNWMPFIHEGELFFTHSIMPHRVFKVNVTGIAVQQWVSVARELLPDEFLQAPKSHMHGGPPVVLVGSSASGTGKPYYLGVMHYWDMPRMPGARAYHHYAYQMEAQPPFRICAVSKELPLRRYDSTIHAGVKANMWTRDINFVSGLQLVDDNKTVHMSYGAFDTDARMLSMTLTDLESHFVEDFDCSRSRVVKVGAGRGKPGKEAAAGQRGAAAADGSREHVRQ</sequence>
<proteinExistence type="predicted"/>
<name>A0A383W369_TETOB</name>
<keyword evidence="3" id="KW-1185">Reference proteome</keyword>
<dbReference type="Gene3D" id="2.115.10.20">
    <property type="entry name" value="Glycosyl hydrolase domain, family 43"/>
    <property type="match status" value="1"/>
</dbReference>
<protein>
    <submittedName>
        <fullName evidence="2">Uncharacterized protein</fullName>
    </submittedName>
</protein>
<dbReference type="SUPFAM" id="SSF75005">
    <property type="entry name" value="Arabinanase/levansucrase/invertase"/>
    <property type="match status" value="1"/>
</dbReference>
<feature type="compositionally biased region" description="Low complexity" evidence="1">
    <location>
        <begin position="392"/>
        <end position="403"/>
    </location>
</feature>
<evidence type="ECO:0000256" key="1">
    <source>
        <dbReference type="SAM" id="MobiDB-lite"/>
    </source>
</evidence>
<dbReference type="InterPro" id="IPR023296">
    <property type="entry name" value="Glyco_hydro_beta-prop_sf"/>
</dbReference>
<evidence type="ECO:0000313" key="2">
    <source>
        <dbReference type="EMBL" id="SZX71623.1"/>
    </source>
</evidence>
<dbReference type="AlphaFoldDB" id="A0A383W369"/>
<feature type="region of interest" description="Disordered" evidence="1">
    <location>
        <begin position="382"/>
        <end position="411"/>
    </location>
</feature>
<evidence type="ECO:0000313" key="3">
    <source>
        <dbReference type="Proteomes" id="UP000256970"/>
    </source>
</evidence>
<organism evidence="2 3">
    <name type="scientific">Tetradesmus obliquus</name>
    <name type="common">Green alga</name>
    <name type="synonym">Acutodesmus obliquus</name>
    <dbReference type="NCBI Taxonomy" id="3088"/>
    <lineage>
        <taxon>Eukaryota</taxon>
        <taxon>Viridiplantae</taxon>
        <taxon>Chlorophyta</taxon>
        <taxon>core chlorophytes</taxon>
        <taxon>Chlorophyceae</taxon>
        <taxon>CS clade</taxon>
        <taxon>Sphaeropleales</taxon>
        <taxon>Scenedesmaceae</taxon>
        <taxon>Tetradesmus</taxon>
    </lineage>
</organism>
<gene>
    <name evidence="2" type="ORF">BQ4739_LOCUS11753</name>
</gene>
<reference evidence="2 3" key="1">
    <citation type="submission" date="2016-10" db="EMBL/GenBank/DDBJ databases">
        <authorList>
            <person name="Cai Z."/>
        </authorList>
    </citation>
    <scope>NUCLEOTIDE SEQUENCE [LARGE SCALE GENOMIC DNA]</scope>
</reference>
<dbReference type="EMBL" id="FNXT01001063">
    <property type="protein sequence ID" value="SZX71623.1"/>
    <property type="molecule type" value="Genomic_DNA"/>
</dbReference>